<feature type="compositionally biased region" description="Basic and acidic residues" evidence="13">
    <location>
        <begin position="436"/>
        <end position="494"/>
    </location>
</feature>
<feature type="compositionally biased region" description="Basic residues" evidence="13">
    <location>
        <begin position="53"/>
        <end position="74"/>
    </location>
</feature>
<evidence type="ECO:0000256" key="7">
    <source>
        <dbReference type="ARBA" id="ARBA00023596"/>
    </source>
</evidence>
<dbReference type="InterPro" id="IPR008271">
    <property type="entry name" value="Ser/Thr_kinase_AS"/>
</dbReference>
<gene>
    <name evidence="15" type="ORF">ASIM_LOCUS12499</name>
</gene>
<evidence type="ECO:0000256" key="12">
    <source>
        <dbReference type="ARBA" id="ARBA00048977"/>
    </source>
</evidence>
<dbReference type="SUPFAM" id="SSF56112">
    <property type="entry name" value="Protein kinase-like (PK-like)"/>
    <property type="match status" value="1"/>
</dbReference>
<evidence type="ECO:0000313" key="15">
    <source>
        <dbReference type="EMBL" id="VDK47513.1"/>
    </source>
</evidence>
<evidence type="ECO:0000256" key="5">
    <source>
        <dbReference type="ARBA" id="ARBA00022777"/>
    </source>
</evidence>
<evidence type="ECO:0000256" key="11">
    <source>
        <dbReference type="ARBA" id="ARBA00048659"/>
    </source>
</evidence>
<feature type="region of interest" description="Disordered" evidence="13">
    <location>
        <begin position="685"/>
        <end position="725"/>
    </location>
</feature>
<dbReference type="GO" id="GO:0045292">
    <property type="term" value="P:mRNA cis splicing, via spliceosome"/>
    <property type="evidence" value="ECO:0007669"/>
    <property type="project" value="InterPro"/>
</dbReference>
<evidence type="ECO:0000256" key="3">
    <source>
        <dbReference type="ARBA" id="ARBA00022679"/>
    </source>
</evidence>
<dbReference type="AlphaFoldDB" id="A0A158PNW6"/>
<sequence length="1156" mass="131879">MSLANIEMDERNESVSSSGDELRDEDVMEREHEHGHGHHKRRRALSGEDGSTRKHKKKKKKDKKHKKDRKRRRSSVNEDELELLERKKLAIERALKEDSLSDDEMAHANGASATKLTTSCSASSKPDRCPSSTENNDLKTTMNMEDNNKSSMQHDLVNKINKDLSIKKNDTEWNNSSNRSGGGKVEGGVISSMEQKLDVKHHKRSSVSDGELMDTSVGTQDSVKEGKDWMDADKPVVKAAIIKGKIGKEGEKLKITKVLEKERGESKDKAKSGKIEEEVVKKEGLEGKVSKNSSRSFKEDDSKENRSSEKESRSSEGNKKETTDRNGQEKRKAVNDSKTIQMTSSCPSLREVEKSRRGDSIREKDRSETSRLRSANDGRARSTSVRHRDEHRHHSRSSVRHRSRSNGAARRRISARSRSRDRDRGRQRTSTNRGIDWNRERDSRTSNRRSASRDGRSRRASSRERHREASPVHERRRPNDRSSERRKDEGYERSHSRHNTSSATLKSSKSNASNRTDARQSDDKKSNNEQRRIDGNGRSDSESSLEWVDSDEEEKKRIEEQRRRRRRIIEEIEKQSVVKEASASPSTVASTSVGGDIECGSIKNANASHAMSSKGKEDDSDEDKEENESMNGDIIEEAKQELRRRHESEHSYSSSPVSPLAGGEDTPGDFFGDLKQKMVHIKGQQESEVDRALQKAAEEEALEQRRQRGEDVTKVSGSSSERLMKSSDANDTAFDMFAADADLPPELLKKSAVIVSGQDAANASLRDNWDDTEGYYRVRIGEMLDNRYRVYGYTGAGVFGNVVRATDAARSNTHVAVKIIRNNEVMCKKAHAFEVHRSTPSVRRRGRETDILFCRRAGVTILVAFCLHRCSYKFRRKTGMKELEILKKLNEADRDDRYHCLQLYRHFYHHQHLCLVFESLSMNLRELLKKYGNNVGLHMKAVRSYAQQLLLALRLLKKCNILHADIKPDNILVNDTKLTLKLCDFGSGCHVADAELAPYLVSRFYRAPEIMLGLPYDFGIDLWSVAVTLYEVYTGKIMFPGKSNNQMLKFMMDLKGKFSNKLVRKAQFRDQHFDLNCNFLYHEVDKVTHRDKVTTLPVVKIVRDLEGELLGDQELDKEGRRKLEQFRSLLDTMVTLDNSKRITCNEALKHPFVVEK</sequence>
<dbReference type="PANTHER" id="PTHR24058">
    <property type="entry name" value="DUAL SPECIFICITY PROTEIN KINASE"/>
    <property type="match status" value="1"/>
</dbReference>
<evidence type="ECO:0000313" key="16">
    <source>
        <dbReference type="Proteomes" id="UP000267096"/>
    </source>
</evidence>
<dbReference type="GO" id="GO:0005524">
    <property type="term" value="F:ATP binding"/>
    <property type="evidence" value="ECO:0007669"/>
    <property type="project" value="UniProtKB-KW"/>
</dbReference>
<feature type="compositionally biased region" description="Polar residues" evidence="13">
    <location>
        <begin position="336"/>
        <end position="347"/>
    </location>
</feature>
<evidence type="ECO:0000256" key="4">
    <source>
        <dbReference type="ARBA" id="ARBA00022741"/>
    </source>
</evidence>
<comment type="subunit">
    <text evidence="10">Interacts with CLK1 C-terminus. Associates with the U5 snRNP and NCOR1 deacetylase complexes. Identified in the spliceosome C complex.</text>
</comment>
<feature type="domain" description="Protein kinase" evidence="14">
    <location>
        <begin position="788"/>
        <end position="1153"/>
    </location>
</feature>
<dbReference type="Gene3D" id="3.30.200.20">
    <property type="entry name" value="Phosphorylase Kinase, domain 1"/>
    <property type="match status" value="1"/>
</dbReference>
<dbReference type="InterPro" id="IPR011009">
    <property type="entry name" value="Kinase-like_dom_sf"/>
</dbReference>
<feature type="compositionally biased region" description="Basic and acidic residues" evidence="13">
    <location>
        <begin position="222"/>
        <end position="232"/>
    </location>
</feature>
<accession>A0A158PNW6</accession>
<feature type="compositionally biased region" description="Basic and acidic residues" evidence="13">
    <location>
        <begin position="685"/>
        <end position="713"/>
    </location>
</feature>
<keyword evidence="3" id="KW-0808">Transferase</keyword>
<dbReference type="WBParaSite" id="ASIM_0001303301-mRNA-1">
    <property type="protein sequence ID" value="ASIM_0001303301-mRNA-1"/>
    <property type="gene ID" value="ASIM_0001303301"/>
</dbReference>
<evidence type="ECO:0000256" key="6">
    <source>
        <dbReference type="ARBA" id="ARBA00022840"/>
    </source>
</evidence>
<dbReference type="FunFam" id="1.10.510.10:FF:000078">
    <property type="entry name" value="Serine/threonine-protein kinase PRP4 homolog"/>
    <property type="match status" value="1"/>
</dbReference>
<dbReference type="Pfam" id="PF00069">
    <property type="entry name" value="Pkinase"/>
    <property type="match status" value="1"/>
</dbReference>
<comment type="similarity">
    <text evidence="7">Belongs to the protein kinase superfamily. CMGC Ser/Thr protein kinase family.</text>
</comment>
<proteinExistence type="inferred from homology"/>
<evidence type="ECO:0000256" key="13">
    <source>
        <dbReference type="SAM" id="MobiDB-lite"/>
    </source>
</evidence>
<dbReference type="EMBL" id="UYRR01031199">
    <property type="protein sequence ID" value="VDK47513.1"/>
    <property type="molecule type" value="Genomic_DNA"/>
</dbReference>
<dbReference type="SMART" id="SM00220">
    <property type="entry name" value="S_TKc"/>
    <property type="match status" value="1"/>
</dbReference>
<dbReference type="EC" id="2.7.11.1" evidence="1"/>
<feature type="region of interest" description="Disordered" evidence="13">
    <location>
        <begin position="252"/>
        <end position="672"/>
    </location>
</feature>
<feature type="compositionally biased region" description="Low complexity" evidence="13">
    <location>
        <begin position="581"/>
        <end position="593"/>
    </location>
</feature>
<feature type="compositionally biased region" description="Basic residues" evidence="13">
    <location>
        <begin position="389"/>
        <end position="417"/>
    </location>
</feature>
<evidence type="ECO:0000256" key="10">
    <source>
        <dbReference type="ARBA" id="ARBA00046964"/>
    </source>
</evidence>
<dbReference type="OrthoDB" id="3967at2759"/>
<evidence type="ECO:0000256" key="8">
    <source>
        <dbReference type="ARBA" id="ARBA00023637"/>
    </source>
</evidence>
<protein>
    <recommendedName>
        <fullName evidence="8">Serine/threonine-protein kinase PRP4 homolog</fullName>
        <ecNumber evidence="1">2.7.11.1</ecNumber>
    </recommendedName>
    <alternativeName>
        <fullName evidence="9">PRP4 pre-mRNA-processing factor 4 homolog</fullName>
    </alternativeName>
</protein>
<evidence type="ECO:0000313" key="17">
    <source>
        <dbReference type="WBParaSite" id="ASIM_0001303301-mRNA-1"/>
    </source>
</evidence>
<comment type="catalytic activity">
    <reaction evidence="12">
        <text>L-seryl-[protein] + ATP = O-phospho-L-seryl-[protein] + ADP + H(+)</text>
        <dbReference type="Rhea" id="RHEA:17989"/>
        <dbReference type="Rhea" id="RHEA-COMP:9863"/>
        <dbReference type="Rhea" id="RHEA-COMP:11604"/>
        <dbReference type="ChEBI" id="CHEBI:15378"/>
        <dbReference type="ChEBI" id="CHEBI:29999"/>
        <dbReference type="ChEBI" id="CHEBI:30616"/>
        <dbReference type="ChEBI" id="CHEBI:83421"/>
        <dbReference type="ChEBI" id="CHEBI:456216"/>
        <dbReference type="EC" id="2.7.11.1"/>
    </reaction>
    <physiologicalReaction direction="left-to-right" evidence="12">
        <dbReference type="Rhea" id="RHEA:17990"/>
    </physiologicalReaction>
</comment>
<keyword evidence="6" id="KW-0067">ATP-binding</keyword>
<keyword evidence="16" id="KW-1185">Reference proteome</keyword>
<dbReference type="InterPro" id="IPR000719">
    <property type="entry name" value="Prot_kinase_dom"/>
</dbReference>
<dbReference type="Proteomes" id="UP000267096">
    <property type="component" value="Unassembled WGS sequence"/>
</dbReference>
<evidence type="ECO:0000259" key="14">
    <source>
        <dbReference type="PROSITE" id="PS50011"/>
    </source>
</evidence>
<feature type="compositionally biased region" description="Basic and acidic residues" evidence="13">
    <location>
        <begin position="296"/>
        <end position="335"/>
    </location>
</feature>
<organism evidence="17">
    <name type="scientific">Anisakis simplex</name>
    <name type="common">Herring worm</name>
    <dbReference type="NCBI Taxonomy" id="6269"/>
    <lineage>
        <taxon>Eukaryota</taxon>
        <taxon>Metazoa</taxon>
        <taxon>Ecdysozoa</taxon>
        <taxon>Nematoda</taxon>
        <taxon>Chromadorea</taxon>
        <taxon>Rhabditida</taxon>
        <taxon>Spirurina</taxon>
        <taxon>Ascaridomorpha</taxon>
        <taxon>Ascaridoidea</taxon>
        <taxon>Anisakidae</taxon>
        <taxon>Anisakis</taxon>
        <taxon>Anisakis simplex complex</taxon>
    </lineage>
</organism>
<keyword evidence="4" id="KW-0547">Nucleotide-binding</keyword>
<dbReference type="PROSITE" id="PS00108">
    <property type="entry name" value="PROTEIN_KINASE_ST"/>
    <property type="match status" value="1"/>
</dbReference>
<dbReference type="PANTHER" id="PTHR24058:SF103">
    <property type="entry name" value="SERINE_THREONINE-PROTEIN KINASE PRP4 HOMOLOG"/>
    <property type="match status" value="1"/>
</dbReference>
<keyword evidence="5" id="KW-0418">Kinase</keyword>
<name>A0A158PNW6_ANISI</name>
<feature type="compositionally biased region" description="Acidic residues" evidence="13">
    <location>
        <begin position="618"/>
        <end position="628"/>
    </location>
</feature>
<comment type="catalytic activity">
    <reaction evidence="11">
        <text>L-threonyl-[protein] + ATP = O-phospho-L-threonyl-[protein] + ADP + H(+)</text>
        <dbReference type="Rhea" id="RHEA:46608"/>
        <dbReference type="Rhea" id="RHEA-COMP:11060"/>
        <dbReference type="Rhea" id="RHEA-COMP:11605"/>
        <dbReference type="ChEBI" id="CHEBI:15378"/>
        <dbReference type="ChEBI" id="CHEBI:30013"/>
        <dbReference type="ChEBI" id="CHEBI:30616"/>
        <dbReference type="ChEBI" id="CHEBI:61977"/>
        <dbReference type="ChEBI" id="CHEBI:456216"/>
        <dbReference type="EC" id="2.7.11.1"/>
    </reaction>
    <physiologicalReaction direction="left-to-right" evidence="11">
        <dbReference type="Rhea" id="RHEA:46609"/>
    </physiologicalReaction>
</comment>
<feature type="region of interest" description="Disordered" evidence="13">
    <location>
        <begin position="1"/>
        <end position="84"/>
    </location>
</feature>
<feature type="compositionally biased region" description="Basic and acidic residues" evidence="13">
    <location>
        <begin position="252"/>
        <end position="289"/>
    </location>
</feature>
<dbReference type="PROSITE" id="PS50011">
    <property type="entry name" value="PROTEIN_KINASE_DOM"/>
    <property type="match status" value="1"/>
</dbReference>
<dbReference type="CDD" id="cd14135">
    <property type="entry name" value="STKc_PRP4"/>
    <property type="match status" value="1"/>
</dbReference>
<feature type="compositionally biased region" description="Polar residues" evidence="13">
    <location>
        <begin position="499"/>
        <end position="515"/>
    </location>
</feature>
<feature type="region of interest" description="Disordered" evidence="13">
    <location>
        <begin position="167"/>
        <end position="232"/>
    </location>
</feature>
<feature type="compositionally biased region" description="Polar residues" evidence="13">
    <location>
        <begin position="111"/>
        <end position="149"/>
    </location>
</feature>
<dbReference type="GO" id="GO:0004674">
    <property type="term" value="F:protein serine/threonine kinase activity"/>
    <property type="evidence" value="ECO:0007669"/>
    <property type="project" value="UniProtKB-KW"/>
</dbReference>
<evidence type="ECO:0000256" key="9">
    <source>
        <dbReference type="ARBA" id="ARBA00031858"/>
    </source>
</evidence>
<dbReference type="InterPro" id="IPR044092">
    <property type="entry name" value="STKc_PRP4"/>
</dbReference>
<reference evidence="15 16" key="2">
    <citation type="submission" date="2018-11" db="EMBL/GenBank/DDBJ databases">
        <authorList>
            <consortium name="Pathogen Informatics"/>
        </authorList>
    </citation>
    <scope>NUCLEOTIDE SEQUENCE [LARGE SCALE GENOMIC DNA]</scope>
</reference>
<feature type="compositionally biased region" description="Basic and acidic residues" evidence="13">
    <location>
        <begin position="553"/>
        <end position="577"/>
    </location>
</feature>
<keyword evidence="2" id="KW-0723">Serine/threonine-protein kinase</keyword>
<feature type="compositionally biased region" description="Basic and acidic residues" evidence="13">
    <location>
        <begin position="350"/>
        <end position="380"/>
    </location>
</feature>
<evidence type="ECO:0000256" key="2">
    <source>
        <dbReference type="ARBA" id="ARBA00022527"/>
    </source>
</evidence>
<feature type="compositionally biased region" description="Basic and acidic residues" evidence="13">
    <location>
        <begin position="516"/>
        <end position="541"/>
    </location>
</feature>
<evidence type="ECO:0000256" key="1">
    <source>
        <dbReference type="ARBA" id="ARBA00012513"/>
    </source>
</evidence>
<feature type="compositionally biased region" description="Basic residues" evidence="13">
    <location>
        <begin position="35"/>
        <end position="44"/>
    </location>
</feature>
<feature type="region of interest" description="Disordered" evidence="13">
    <location>
        <begin position="96"/>
        <end position="149"/>
    </location>
</feature>
<dbReference type="InterPro" id="IPR050494">
    <property type="entry name" value="Ser_Thr_dual-spec_kinase"/>
</dbReference>
<reference evidence="17" key="1">
    <citation type="submission" date="2016-04" db="UniProtKB">
        <authorList>
            <consortium name="WormBaseParasite"/>
        </authorList>
    </citation>
    <scope>IDENTIFICATION</scope>
</reference>
<dbReference type="Gene3D" id="1.10.510.10">
    <property type="entry name" value="Transferase(Phosphotransferase) domain 1"/>
    <property type="match status" value="1"/>
</dbReference>
<feature type="compositionally biased region" description="Basic and acidic residues" evidence="13">
    <location>
        <begin position="636"/>
        <end position="650"/>
    </location>
</feature>